<evidence type="ECO:0000256" key="10">
    <source>
        <dbReference type="ARBA" id="ARBA00023180"/>
    </source>
</evidence>
<reference evidence="16" key="1">
    <citation type="submission" date="2016-11" db="UniProtKB">
        <authorList>
            <consortium name="WormBaseParasite"/>
        </authorList>
    </citation>
    <scope>IDENTIFICATION</scope>
</reference>
<dbReference type="InterPro" id="IPR050213">
    <property type="entry name" value="GST_superfamily"/>
</dbReference>
<dbReference type="PROSITE" id="PS50404">
    <property type="entry name" value="GST_NTER"/>
    <property type="match status" value="1"/>
</dbReference>
<dbReference type="SUPFAM" id="SSF81321">
    <property type="entry name" value="Family A G protein-coupled receptor-like"/>
    <property type="match status" value="1"/>
</dbReference>
<dbReference type="InterPro" id="IPR004046">
    <property type="entry name" value="GST_C"/>
</dbReference>
<comment type="function">
    <text evidence="1">GST isoenzymes appear to play a central role in the parasite detoxification system. Other functions are also suspected including a role in increasing the solubility of haematin in the parasite gut.</text>
</comment>
<feature type="transmembrane region" description="Helical" evidence="11">
    <location>
        <begin position="501"/>
        <end position="521"/>
    </location>
</feature>
<evidence type="ECO:0000256" key="4">
    <source>
        <dbReference type="ARBA" id="ARBA00005861"/>
    </source>
</evidence>
<keyword evidence="9 11" id="KW-0472">Membrane</keyword>
<dbReference type="GO" id="GO:0006749">
    <property type="term" value="P:glutathione metabolic process"/>
    <property type="evidence" value="ECO:0007669"/>
    <property type="project" value="TreeGrafter"/>
</dbReference>
<keyword evidence="7" id="KW-0732">Signal</keyword>
<dbReference type="GO" id="GO:0004364">
    <property type="term" value="F:glutathione transferase activity"/>
    <property type="evidence" value="ECO:0007669"/>
    <property type="project" value="TreeGrafter"/>
</dbReference>
<dbReference type="SFLD" id="SFLDG01205">
    <property type="entry name" value="AMPS.1"/>
    <property type="match status" value="1"/>
</dbReference>
<feature type="domain" description="G-protein coupled receptors family 1 profile" evidence="12">
    <location>
        <begin position="401"/>
        <end position="658"/>
    </location>
</feature>
<evidence type="ECO:0000256" key="1">
    <source>
        <dbReference type="ARBA" id="ARBA00002446"/>
    </source>
</evidence>
<dbReference type="Gene3D" id="1.20.1050.10">
    <property type="match status" value="1"/>
</dbReference>
<dbReference type="Gene3D" id="1.20.1070.10">
    <property type="entry name" value="Rhodopsin 7-helix transmembrane proteins"/>
    <property type="match status" value="1"/>
</dbReference>
<dbReference type="WBParaSite" id="maker-uti_cns_0009092-snap-gene-0.4-mRNA-1">
    <property type="protein sequence ID" value="maker-uti_cns_0009092-snap-gene-0.4-mRNA-1"/>
    <property type="gene ID" value="maker-uti_cns_0009092-snap-gene-0.4"/>
</dbReference>
<dbReference type="FunFam" id="1.20.1050.10:FF:000030">
    <property type="entry name" value="Glutathione S-transferase S1"/>
    <property type="match status" value="1"/>
</dbReference>
<dbReference type="CDD" id="cd03039">
    <property type="entry name" value="GST_N_Sigma_like"/>
    <property type="match status" value="1"/>
</dbReference>
<evidence type="ECO:0000256" key="3">
    <source>
        <dbReference type="ARBA" id="ARBA00004370"/>
    </source>
</evidence>
<comment type="subunit">
    <text evidence="5">Homodimer.</text>
</comment>
<dbReference type="CDD" id="cd00117">
    <property type="entry name" value="TFP"/>
    <property type="match status" value="1"/>
</dbReference>
<dbReference type="GO" id="GO:0004930">
    <property type="term" value="F:G protein-coupled receptor activity"/>
    <property type="evidence" value="ECO:0007669"/>
    <property type="project" value="InterPro"/>
</dbReference>
<feature type="transmembrane region" description="Helical" evidence="11">
    <location>
        <begin position="385"/>
        <end position="408"/>
    </location>
</feature>
<sequence>MSSCSTLCKSRASLERLFKQYSLPNHSSAIMCYQCDSQEDSSCPDSRYFDQRTNALIDCTSFQARVPGTFCVKIYQESTGWHSWIKVTRRCGSRPERIAWGCNYRFVDMGVYRETCYCSDKDGCNSSKSLAASASTLCLTGLLLLSRLNMSTAKPKLYYFGVRGRGELIRLVFAAGKIDFEDIRLTKEQWAEQKKNSPTGVMPFVDTGDKSKGLLAQSGAIARYYAKKAGLMGSNDWEYYLVERAMCQLDDIFMELVKFMMAPEDKKPDLLKEFQAEKGPKLLSGLVDFLKQAGGQYFAGKSLSLADLGCLNILDSLANMPDLLAKYPELTELKKRVLAGNAKLAEYIKKSAGDSDAMSSLTALCPNETAEDLAERSSILNISRMFLVCITPGLALLGIAANSVNIVVLTRKWMASSTNYYLTALAITDVIYLLLFYLITVKVYPGVRYQAWFFHLLAAMFPLANLFSNFATWLTCFFTFERWVVVYKPMFGRKYCTKERAKHTIAVIFLATLFFTFPNFLEYQVDSQNKGNSTSAPAVYTLGKTQAYLVMKQYGYYHLLPIVFIFGPLVFLAVFNSLLIGSVVRAKKKQEELSAALIPRRPSSTPRPSQQYAQIPMLTVATPRASVCSSVGLTAGSSGKQRRRQRRRRWARIRRRFG</sequence>
<dbReference type="InterPro" id="IPR000276">
    <property type="entry name" value="GPCR_Rhodpsn"/>
</dbReference>
<dbReference type="InterPro" id="IPR031424">
    <property type="entry name" value="QVR-like"/>
</dbReference>
<dbReference type="InterPro" id="IPR004045">
    <property type="entry name" value="Glutathione_S-Trfase_N"/>
</dbReference>
<dbReference type="InterPro" id="IPR017452">
    <property type="entry name" value="GPCR_Rhodpsn_7TM"/>
</dbReference>
<dbReference type="PROSITE" id="PS50405">
    <property type="entry name" value="GST_CTER"/>
    <property type="match status" value="1"/>
</dbReference>
<dbReference type="SUPFAM" id="SSF47616">
    <property type="entry name" value="GST C-terminal domain-like"/>
    <property type="match status" value="1"/>
</dbReference>
<keyword evidence="15" id="KW-1185">Reference proteome</keyword>
<evidence type="ECO:0000256" key="7">
    <source>
        <dbReference type="ARBA" id="ARBA00022729"/>
    </source>
</evidence>
<dbReference type="SFLD" id="SFLDG00363">
    <property type="entry name" value="AMPS_(cytGST):_Alpha-__Mu-__Pi"/>
    <property type="match status" value="1"/>
</dbReference>
<dbReference type="Pfam" id="PF17064">
    <property type="entry name" value="QVR"/>
    <property type="match status" value="1"/>
</dbReference>
<dbReference type="Pfam" id="PF14497">
    <property type="entry name" value="GST_C_3"/>
    <property type="match status" value="1"/>
</dbReference>
<evidence type="ECO:0000313" key="15">
    <source>
        <dbReference type="Proteomes" id="UP000095280"/>
    </source>
</evidence>
<dbReference type="Pfam" id="PF02798">
    <property type="entry name" value="GST_N"/>
    <property type="match status" value="1"/>
</dbReference>
<evidence type="ECO:0000313" key="16">
    <source>
        <dbReference type="WBParaSite" id="maker-uti_cns_0009092-snap-gene-0.4-mRNA-1"/>
    </source>
</evidence>
<dbReference type="PANTHER" id="PTHR11571:SF150">
    <property type="entry name" value="GLUTATHIONE S-TRANSFERASE"/>
    <property type="match status" value="1"/>
</dbReference>
<evidence type="ECO:0000256" key="6">
    <source>
        <dbReference type="ARBA" id="ARBA00022692"/>
    </source>
</evidence>
<organism evidence="15 16">
    <name type="scientific">Macrostomum lignano</name>
    <dbReference type="NCBI Taxonomy" id="282301"/>
    <lineage>
        <taxon>Eukaryota</taxon>
        <taxon>Metazoa</taxon>
        <taxon>Spiralia</taxon>
        <taxon>Lophotrochozoa</taxon>
        <taxon>Platyhelminthes</taxon>
        <taxon>Rhabditophora</taxon>
        <taxon>Macrostomorpha</taxon>
        <taxon>Macrostomida</taxon>
        <taxon>Macrostomidae</taxon>
        <taxon>Macrostomum</taxon>
    </lineage>
</organism>
<dbReference type="PROSITE" id="PS50262">
    <property type="entry name" value="G_PROTEIN_RECEP_F1_2"/>
    <property type="match status" value="1"/>
</dbReference>
<evidence type="ECO:0000256" key="5">
    <source>
        <dbReference type="ARBA" id="ARBA00011738"/>
    </source>
</evidence>
<protein>
    <submittedName>
        <fullName evidence="16">Glutathione transferase</fullName>
    </submittedName>
</protein>
<dbReference type="CDD" id="cd03192">
    <property type="entry name" value="GST_C_Sigma_like"/>
    <property type="match status" value="1"/>
</dbReference>
<accession>A0A1I8I051</accession>
<comment type="function">
    <text evidence="2">Conjugation of reduced glutathione to a wide number of exogenous and endogenous hydrophobic electrophiles.</text>
</comment>
<dbReference type="GO" id="GO:0032222">
    <property type="term" value="P:regulation of synaptic transmission, cholinergic"/>
    <property type="evidence" value="ECO:0007669"/>
    <property type="project" value="InterPro"/>
</dbReference>
<keyword evidence="10" id="KW-0325">Glycoprotein</keyword>
<feature type="transmembrane region" description="Helical" evidence="11">
    <location>
        <begin position="420"/>
        <end position="440"/>
    </location>
</feature>
<dbReference type="CDD" id="cd14978">
    <property type="entry name" value="7tmA_FMRFamide_R-like"/>
    <property type="match status" value="1"/>
</dbReference>
<feature type="transmembrane region" description="Helical" evidence="11">
    <location>
        <begin position="556"/>
        <end position="580"/>
    </location>
</feature>
<evidence type="ECO:0000256" key="11">
    <source>
        <dbReference type="SAM" id="Phobius"/>
    </source>
</evidence>
<evidence type="ECO:0000259" key="14">
    <source>
        <dbReference type="PROSITE" id="PS50405"/>
    </source>
</evidence>
<evidence type="ECO:0000256" key="8">
    <source>
        <dbReference type="ARBA" id="ARBA00022989"/>
    </source>
</evidence>
<evidence type="ECO:0000256" key="9">
    <source>
        <dbReference type="ARBA" id="ARBA00023136"/>
    </source>
</evidence>
<feature type="transmembrane region" description="Helical" evidence="11">
    <location>
        <begin position="452"/>
        <end position="480"/>
    </location>
</feature>
<dbReference type="SUPFAM" id="SSF52833">
    <property type="entry name" value="Thioredoxin-like"/>
    <property type="match status" value="1"/>
</dbReference>
<dbReference type="GO" id="GO:0016020">
    <property type="term" value="C:membrane"/>
    <property type="evidence" value="ECO:0007669"/>
    <property type="project" value="UniProtKB-SubCell"/>
</dbReference>
<name>A0A1I8I051_9PLAT</name>
<comment type="subcellular location">
    <subcellularLocation>
        <location evidence="3">Membrane</location>
    </subcellularLocation>
</comment>
<dbReference type="Proteomes" id="UP000095280">
    <property type="component" value="Unplaced"/>
</dbReference>
<keyword evidence="8 11" id="KW-1133">Transmembrane helix</keyword>
<proteinExistence type="inferred from homology"/>
<dbReference type="InterPro" id="IPR036282">
    <property type="entry name" value="Glutathione-S-Trfase_C_sf"/>
</dbReference>
<dbReference type="Gene3D" id="3.40.30.10">
    <property type="entry name" value="Glutaredoxin"/>
    <property type="match status" value="1"/>
</dbReference>
<comment type="similarity">
    <text evidence="4">Belongs to the GST superfamily. Mu family.</text>
</comment>
<dbReference type="PANTHER" id="PTHR11571">
    <property type="entry name" value="GLUTATHIONE S-TRANSFERASE"/>
    <property type="match status" value="1"/>
</dbReference>
<evidence type="ECO:0000259" key="12">
    <source>
        <dbReference type="PROSITE" id="PS50262"/>
    </source>
</evidence>
<dbReference type="SFLD" id="SFLDS00019">
    <property type="entry name" value="Glutathione_Transferase_(cytos"/>
    <property type="match status" value="1"/>
</dbReference>
<evidence type="ECO:0000256" key="2">
    <source>
        <dbReference type="ARBA" id="ARBA00003701"/>
    </source>
</evidence>
<dbReference type="InterPro" id="IPR036249">
    <property type="entry name" value="Thioredoxin-like_sf"/>
</dbReference>
<dbReference type="AlphaFoldDB" id="A0A1I8I051"/>
<dbReference type="Pfam" id="PF00001">
    <property type="entry name" value="7tm_1"/>
    <property type="match status" value="1"/>
</dbReference>
<feature type="domain" description="GST N-terminal" evidence="13">
    <location>
        <begin position="153"/>
        <end position="233"/>
    </location>
</feature>
<keyword evidence="6 11" id="KW-0812">Transmembrane</keyword>
<dbReference type="InterPro" id="IPR010987">
    <property type="entry name" value="Glutathione-S-Trfase_C-like"/>
</dbReference>
<feature type="domain" description="GST C-terminal" evidence="14">
    <location>
        <begin position="235"/>
        <end position="357"/>
    </location>
</feature>
<evidence type="ECO:0000259" key="13">
    <source>
        <dbReference type="PROSITE" id="PS50404"/>
    </source>
</evidence>
<dbReference type="GO" id="GO:0030431">
    <property type="term" value="P:sleep"/>
    <property type="evidence" value="ECO:0007669"/>
    <property type="project" value="InterPro"/>
</dbReference>
<dbReference type="InterPro" id="IPR040079">
    <property type="entry name" value="Glutathione_S-Trfase"/>
</dbReference>